<comment type="caution">
    <text evidence="1">The sequence shown here is derived from an EMBL/GenBank/DDBJ whole genome shotgun (WGS) entry which is preliminary data.</text>
</comment>
<proteinExistence type="predicted"/>
<gene>
    <name evidence="1" type="primary">TY3B-I_1298</name>
    <name evidence="1" type="ORF">TNIN_174181</name>
</gene>
<dbReference type="EMBL" id="BMAV01027429">
    <property type="protein sequence ID" value="GFS59280.1"/>
    <property type="molecule type" value="Genomic_DNA"/>
</dbReference>
<accession>A0A8X6ITJ5</accession>
<dbReference type="OrthoDB" id="8193444at2759"/>
<sequence length="108" mass="12198">MYGTTLCLPYDLFTTDSVTVTVRPTYITNVISIVQILNLIASTFHGNAHAYLNSSRKTYTHVFFWIDNARPPIIPPFSKPLVISQTDKNALDLKGKQIFIPVEWTKPA</sequence>
<protein>
    <submittedName>
        <fullName evidence="1">Transposon Ty3-I Gag-Pol polyprotein</fullName>
    </submittedName>
</protein>
<organism evidence="1 2">
    <name type="scientific">Trichonephila inaurata madagascariensis</name>
    <dbReference type="NCBI Taxonomy" id="2747483"/>
    <lineage>
        <taxon>Eukaryota</taxon>
        <taxon>Metazoa</taxon>
        <taxon>Ecdysozoa</taxon>
        <taxon>Arthropoda</taxon>
        <taxon>Chelicerata</taxon>
        <taxon>Arachnida</taxon>
        <taxon>Araneae</taxon>
        <taxon>Araneomorphae</taxon>
        <taxon>Entelegynae</taxon>
        <taxon>Araneoidea</taxon>
        <taxon>Nephilidae</taxon>
        <taxon>Trichonephila</taxon>
        <taxon>Trichonephila inaurata</taxon>
    </lineage>
</organism>
<dbReference type="Proteomes" id="UP000886998">
    <property type="component" value="Unassembled WGS sequence"/>
</dbReference>
<keyword evidence="2" id="KW-1185">Reference proteome</keyword>
<name>A0A8X6ITJ5_9ARAC</name>
<evidence type="ECO:0000313" key="1">
    <source>
        <dbReference type="EMBL" id="GFS59280.1"/>
    </source>
</evidence>
<reference evidence="1" key="1">
    <citation type="submission" date="2020-08" db="EMBL/GenBank/DDBJ databases">
        <title>Multicomponent nature underlies the extraordinary mechanical properties of spider dragline silk.</title>
        <authorList>
            <person name="Kono N."/>
            <person name="Nakamura H."/>
            <person name="Mori M."/>
            <person name="Yoshida Y."/>
            <person name="Ohtoshi R."/>
            <person name="Malay A.D."/>
            <person name="Moran D.A.P."/>
            <person name="Tomita M."/>
            <person name="Numata K."/>
            <person name="Arakawa K."/>
        </authorList>
    </citation>
    <scope>NUCLEOTIDE SEQUENCE</scope>
</reference>
<evidence type="ECO:0000313" key="2">
    <source>
        <dbReference type="Proteomes" id="UP000886998"/>
    </source>
</evidence>
<dbReference type="AlphaFoldDB" id="A0A8X6ITJ5"/>